<dbReference type="EC" id="6.1.1.23" evidence="1"/>
<protein>
    <submittedName>
        <fullName evidence="1">Aspartate--tRNA(Asn) ligase</fullName>
        <ecNumber evidence="1">6.1.1.23</ecNumber>
    </submittedName>
</protein>
<dbReference type="Proteomes" id="UP000315423">
    <property type="component" value="Unassembled WGS sequence"/>
</dbReference>
<sequence length="435" mass="49768">MEFRRTHYTTQITPEMDTQTARLAGWVHEIRDLGGIMFLILRDREGLTQVTLFKKTIDPDVLQTAKSLSRESVITIEGVVKKEAKAPNGYELIPTQIDILNPAQSPLPMDTTGKVEAELDTRLDNRFMDVRRPKTQAVFRIRHHMLFAVRGFLEQEGFIEISTPKVVATATEGGTALFPITYFDTEAFLNQSPQLFKQIMMSGGMDRIFEIGAIFRAEEHDTRRHLNEATSIDVEASFVDHEDVMHVLERLIAHVYLRVSEDAATSLNTLGIELDIPALPFKRLTYDEAIEINNEHSKELLEWGDDLSTNAEKVIGEAIGVHYFIKDWPTEIKPYYTQPYEDKPIITKAFDLMHPRMELASGAQRIHDYDLLHKRIQDQGLNPDGFEFYLKAFRYGIPPHSGWGLGAERLLMTMLGVDNIRDVVLFPRDRKRVSP</sequence>
<organism evidence="1 2">
    <name type="scientific">Candidatus Methanomarinus sp</name>
    <dbReference type="NCBI Taxonomy" id="3386244"/>
    <lineage>
        <taxon>Archaea</taxon>
        <taxon>Methanobacteriati</taxon>
        <taxon>Methanobacteriota</taxon>
        <taxon>Stenosarchaea group</taxon>
        <taxon>Methanomicrobia</taxon>
        <taxon>Methanosarcinales</taxon>
        <taxon>ANME-2 cluster</taxon>
        <taxon>Candidatus Methanocomedenaceae</taxon>
        <taxon>Candidatus Methanomarinus</taxon>
    </lineage>
</organism>
<comment type="caution">
    <text evidence="1">The sequence shown here is derived from an EMBL/GenBank/DDBJ whole genome shotgun (WGS) entry which is preliminary data.</text>
</comment>
<accession>A0AC61SCM7</accession>
<proteinExistence type="predicted"/>
<dbReference type="EMBL" id="QYBA01000023">
    <property type="protein sequence ID" value="TKY92408.1"/>
    <property type="molecule type" value="Genomic_DNA"/>
</dbReference>
<evidence type="ECO:0000313" key="1">
    <source>
        <dbReference type="EMBL" id="TKY92408.1"/>
    </source>
</evidence>
<gene>
    <name evidence="1" type="primary">aspS</name>
    <name evidence="1" type="ORF">C5S46_00775</name>
</gene>
<reference evidence="1" key="1">
    <citation type="submission" date="2018-09" db="EMBL/GenBank/DDBJ databases">
        <title>A genomic encyclopedia of anaerobic methanotrophic archaea.</title>
        <authorList>
            <person name="Skennerton C.T."/>
            <person name="Chadwick G.L."/>
            <person name="Laso-Perez R."/>
            <person name="Leu A.O."/>
            <person name="Speth D.R."/>
            <person name="Yu H."/>
            <person name="Morgan-Lang C."/>
            <person name="Hatzenpichler R."/>
            <person name="Goudeau D."/>
            <person name="Malmstrom R."/>
            <person name="Woyke T."/>
            <person name="Hallam S."/>
            <person name="Tyson G.W."/>
            <person name="Wegener G."/>
            <person name="Boetius A."/>
            <person name="Orphan V.J."/>
        </authorList>
    </citation>
    <scope>NUCLEOTIDE SEQUENCE</scope>
    <source>
        <strain evidence="1">CONS3730D10UFb2</strain>
    </source>
</reference>
<name>A0AC61SCM7_9EURY</name>
<keyword evidence="1" id="KW-0436">Ligase</keyword>
<evidence type="ECO:0000313" key="2">
    <source>
        <dbReference type="Proteomes" id="UP000315423"/>
    </source>
</evidence>